<name>A0A9K3E460_HELAN</name>
<gene>
    <name evidence="1" type="ORF">HanXRQr2_Chr15g0717851</name>
</gene>
<comment type="caution">
    <text evidence="1">The sequence shown here is derived from an EMBL/GenBank/DDBJ whole genome shotgun (WGS) entry which is preliminary data.</text>
</comment>
<evidence type="ECO:0000313" key="1">
    <source>
        <dbReference type="EMBL" id="KAF5766650.1"/>
    </source>
</evidence>
<reference evidence="1" key="2">
    <citation type="submission" date="2020-06" db="EMBL/GenBank/DDBJ databases">
        <title>Helianthus annuus Genome sequencing and assembly Release 2.</title>
        <authorList>
            <person name="Gouzy J."/>
            <person name="Langlade N."/>
            <person name="Munos S."/>
        </authorList>
    </citation>
    <scope>NUCLEOTIDE SEQUENCE</scope>
    <source>
        <tissue evidence="1">Leaves</tissue>
    </source>
</reference>
<dbReference type="EMBL" id="MNCJ02000330">
    <property type="protein sequence ID" value="KAF5766650.1"/>
    <property type="molecule type" value="Genomic_DNA"/>
</dbReference>
<accession>A0A9K3E460</accession>
<evidence type="ECO:0000313" key="2">
    <source>
        <dbReference type="Proteomes" id="UP000215914"/>
    </source>
</evidence>
<dbReference type="Proteomes" id="UP000215914">
    <property type="component" value="Unassembled WGS sequence"/>
</dbReference>
<protein>
    <submittedName>
        <fullName evidence="1">Uncharacterized protein</fullName>
    </submittedName>
</protein>
<sequence length="55" mass="6586">MVGKHGLEILNLDFVTHEYYYNLTLHSYHHYKEAPSFPPNLRHIHHPHILSFSFS</sequence>
<keyword evidence="2" id="KW-1185">Reference proteome</keyword>
<dbReference type="AlphaFoldDB" id="A0A9K3E460"/>
<proteinExistence type="predicted"/>
<dbReference type="Gramene" id="mRNA:HanXRQr2_Chr15g0717851">
    <property type="protein sequence ID" value="CDS:HanXRQr2_Chr15g0717851.1"/>
    <property type="gene ID" value="HanXRQr2_Chr15g0717851"/>
</dbReference>
<organism evidence="1 2">
    <name type="scientific">Helianthus annuus</name>
    <name type="common">Common sunflower</name>
    <dbReference type="NCBI Taxonomy" id="4232"/>
    <lineage>
        <taxon>Eukaryota</taxon>
        <taxon>Viridiplantae</taxon>
        <taxon>Streptophyta</taxon>
        <taxon>Embryophyta</taxon>
        <taxon>Tracheophyta</taxon>
        <taxon>Spermatophyta</taxon>
        <taxon>Magnoliopsida</taxon>
        <taxon>eudicotyledons</taxon>
        <taxon>Gunneridae</taxon>
        <taxon>Pentapetalae</taxon>
        <taxon>asterids</taxon>
        <taxon>campanulids</taxon>
        <taxon>Asterales</taxon>
        <taxon>Asteraceae</taxon>
        <taxon>Asteroideae</taxon>
        <taxon>Heliantheae alliance</taxon>
        <taxon>Heliantheae</taxon>
        <taxon>Helianthus</taxon>
    </lineage>
</organism>
<reference evidence="1" key="1">
    <citation type="journal article" date="2017" name="Nature">
        <title>The sunflower genome provides insights into oil metabolism, flowering and Asterid evolution.</title>
        <authorList>
            <person name="Badouin H."/>
            <person name="Gouzy J."/>
            <person name="Grassa C.J."/>
            <person name="Murat F."/>
            <person name="Staton S.E."/>
            <person name="Cottret L."/>
            <person name="Lelandais-Briere C."/>
            <person name="Owens G.L."/>
            <person name="Carrere S."/>
            <person name="Mayjonade B."/>
            <person name="Legrand L."/>
            <person name="Gill N."/>
            <person name="Kane N.C."/>
            <person name="Bowers J.E."/>
            <person name="Hubner S."/>
            <person name="Bellec A."/>
            <person name="Berard A."/>
            <person name="Berges H."/>
            <person name="Blanchet N."/>
            <person name="Boniface M.C."/>
            <person name="Brunel D."/>
            <person name="Catrice O."/>
            <person name="Chaidir N."/>
            <person name="Claudel C."/>
            <person name="Donnadieu C."/>
            <person name="Faraut T."/>
            <person name="Fievet G."/>
            <person name="Helmstetter N."/>
            <person name="King M."/>
            <person name="Knapp S.J."/>
            <person name="Lai Z."/>
            <person name="Le Paslier M.C."/>
            <person name="Lippi Y."/>
            <person name="Lorenzon L."/>
            <person name="Mandel J.R."/>
            <person name="Marage G."/>
            <person name="Marchand G."/>
            <person name="Marquand E."/>
            <person name="Bret-Mestries E."/>
            <person name="Morien E."/>
            <person name="Nambeesan S."/>
            <person name="Nguyen T."/>
            <person name="Pegot-Espagnet P."/>
            <person name="Pouilly N."/>
            <person name="Raftis F."/>
            <person name="Sallet E."/>
            <person name="Schiex T."/>
            <person name="Thomas J."/>
            <person name="Vandecasteele C."/>
            <person name="Vares D."/>
            <person name="Vear F."/>
            <person name="Vautrin S."/>
            <person name="Crespi M."/>
            <person name="Mangin B."/>
            <person name="Burke J.M."/>
            <person name="Salse J."/>
            <person name="Munos S."/>
            <person name="Vincourt P."/>
            <person name="Rieseberg L.H."/>
            <person name="Langlade N.B."/>
        </authorList>
    </citation>
    <scope>NUCLEOTIDE SEQUENCE</scope>
    <source>
        <tissue evidence="1">Leaves</tissue>
    </source>
</reference>